<dbReference type="Pfam" id="PF12224">
    <property type="entry name" value="Amidoligase_2"/>
    <property type="match status" value="1"/>
</dbReference>
<name>A0AAV9QFC5_9PEZI</name>
<dbReference type="Proteomes" id="UP001345827">
    <property type="component" value="Unassembled WGS sequence"/>
</dbReference>
<dbReference type="SUPFAM" id="SSF110857">
    <property type="entry name" value="Gamma-glutamyl cyclotransferase-like"/>
    <property type="match status" value="1"/>
</dbReference>
<protein>
    <submittedName>
        <fullName evidence="2">Uncharacterized protein</fullName>
    </submittedName>
</protein>
<evidence type="ECO:0000313" key="2">
    <source>
        <dbReference type="EMBL" id="KAK5542079.1"/>
    </source>
</evidence>
<dbReference type="PANTHER" id="PTHR36847:SF1">
    <property type="entry name" value="AMIDOLIGASE ENZYME"/>
    <property type="match status" value="1"/>
</dbReference>
<sequence length="560" mass="62478">MARRCTIGLEIEIIAQPHHRTSTSNPQTYVTHYRDELVTALRSQGLQAAAWRQGLPRKNPSQYDKWWLTWDGSLFNGPPASGAVPFEAVSPIMDSRYGWETQVDGFWRAYNTIFQEPNSDRRCGSHVHLKLPNGFSLSQLKKIACGIAFHKDEITKMLPPERRGNTYCKQNWDRSAYLNRRTMNQALNLINSANNVQDLIWYMQGEVVDQQRYVLWNFQNITGNSGTIEFRGGRCLRGRHRTKWWIAFAVGFMFFCLENNASNMQNHYTTKRLYREIKIMAQQLGMAHLPDSWQELNETPRWQINERGVANIVPSGPTSKHDVVEGLVFGIDADAEERLDVFEGVKRGFYQQVEVMVDFVPIGDQAKTIFAAQDLEAGELGGTGSASEGGDRGQQSGSAQGGGNPRGPDLLEMEGASVRGPAPLTRGKPESTEKFVQISAVTYLSEKYCKDGQMRDEYKARMGAATGDARRLGVSKQFIDIILEAIGDPPPQIEAPGGRVGEGDAREAPRSGPRRRPPKLPPKSGKGTSSRLSSSKEPGSGDGQQGSWWARVADYYSGKN</sequence>
<proteinExistence type="predicted"/>
<evidence type="ECO:0000313" key="3">
    <source>
        <dbReference type="Proteomes" id="UP001345827"/>
    </source>
</evidence>
<feature type="region of interest" description="Disordered" evidence="1">
    <location>
        <begin position="487"/>
        <end position="549"/>
    </location>
</feature>
<dbReference type="Gene3D" id="3.10.490.10">
    <property type="entry name" value="Gamma-glutamyl cyclotransferase-like"/>
    <property type="match status" value="1"/>
</dbReference>
<dbReference type="InterPro" id="IPR013024">
    <property type="entry name" value="GGCT-like"/>
</dbReference>
<reference evidence="2 3" key="1">
    <citation type="submission" date="2023-06" db="EMBL/GenBank/DDBJ databases">
        <title>Black Yeasts Isolated from many extreme environments.</title>
        <authorList>
            <person name="Coleine C."/>
            <person name="Stajich J.E."/>
            <person name="Selbmann L."/>
        </authorList>
    </citation>
    <scope>NUCLEOTIDE SEQUENCE [LARGE SCALE GENOMIC DNA]</scope>
    <source>
        <strain evidence="2 3">CCFEE 5887</strain>
    </source>
</reference>
<dbReference type="InterPro" id="IPR022025">
    <property type="entry name" value="Amidoligase_2"/>
</dbReference>
<accession>A0AAV9QFC5</accession>
<dbReference type="CDD" id="cd06661">
    <property type="entry name" value="GGCT_like"/>
    <property type="match status" value="1"/>
</dbReference>
<dbReference type="EMBL" id="JAXLQG010000003">
    <property type="protein sequence ID" value="KAK5542079.1"/>
    <property type="molecule type" value="Genomic_DNA"/>
</dbReference>
<feature type="compositionally biased region" description="Low complexity" evidence="1">
    <location>
        <begin position="522"/>
        <end position="536"/>
    </location>
</feature>
<keyword evidence="3" id="KW-1185">Reference proteome</keyword>
<dbReference type="InterPro" id="IPR036568">
    <property type="entry name" value="GGCT-like_sf"/>
</dbReference>
<dbReference type="AlphaFoldDB" id="A0AAV9QFC5"/>
<gene>
    <name evidence="2" type="ORF">LTR25_001964</name>
</gene>
<evidence type="ECO:0000256" key="1">
    <source>
        <dbReference type="SAM" id="MobiDB-lite"/>
    </source>
</evidence>
<comment type="caution">
    <text evidence="2">The sequence shown here is derived from an EMBL/GenBank/DDBJ whole genome shotgun (WGS) entry which is preliminary data.</text>
</comment>
<dbReference type="PANTHER" id="PTHR36847">
    <property type="entry name" value="AMIDOLIGASE ENZYME"/>
    <property type="match status" value="1"/>
</dbReference>
<feature type="region of interest" description="Disordered" evidence="1">
    <location>
        <begin position="380"/>
        <end position="414"/>
    </location>
</feature>
<organism evidence="2 3">
    <name type="scientific">Vermiconidia calcicola</name>
    <dbReference type="NCBI Taxonomy" id="1690605"/>
    <lineage>
        <taxon>Eukaryota</taxon>
        <taxon>Fungi</taxon>
        <taxon>Dikarya</taxon>
        <taxon>Ascomycota</taxon>
        <taxon>Pezizomycotina</taxon>
        <taxon>Dothideomycetes</taxon>
        <taxon>Dothideomycetidae</taxon>
        <taxon>Mycosphaerellales</taxon>
        <taxon>Extremaceae</taxon>
        <taxon>Vermiconidia</taxon>
    </lineage>
</organism>